<dbReference type="GO" id="GO:0046964">
    <property type="term" value="F:3'-phosphoadenosine 5'-phosphosulfate transmembrane transporter activity"/>
    <property type="evidence" value="ECO:0007669"/>
    <property type="project" value="TreeGrafter"/>
</dbReference>
<evidence type="ECO:0000313" key="8">
    <source>
        <dbReference type="EMBL" id="CAE0590420.1"/>
    </source>
</evidence>
<dbReference type="GO" id="GO:0000139">
    <property type="term" value="C:Golgi membrane"/>
    <property type="evidence" value="ECO:0007669"/>
    <property type="project" value="TreeGrafter"/>
</dbReference>
<evidence type="ECO:0000256" key="2">
    <source>
        <dbReference type="ARBA" id="ARBA00022448"/>
    </source>
</evidence>
<evidence type="ECO:0000256" key="3">
    <source>
        <dbReference type="ARBA" id="ARBA00022692"/>
    </source>
</evidence>
<name>A0A6V2X730_EMIHU</name>
<organism evidence="9">
    <name type="scientific">Emiliania huxleyi</name>
    <name type="common">Coccolithophore</name>
    <name type="synonym">Pontosphaera huxleyi</name>
    <dbReference type="NCBI Taxonomy" id="2903"/>
    <lineage>
        <taxon>Eukaryota</taxon>
        <taxon>Haptista</taxon>
        <taxon>Haptophyta</taxon>
        <taxon>Prymnesiophyceae</taxon>
        <taxon>Isochrysidales</taxon>
        <taxon>Noelaerhabdaceae</taxon>
        <taxon>Emiliania</taxon>
    </lineage>
</organism>
<dbReference type="PANTHER" id="PTHR10778">
    <property type="entry name" value="SOLUTE CARRIER FAMILY 35 MEMBER B"/>
    <property type="match status" value="1"/>
</dbReference>
<evidence type="ECO:0000256" key="5">
    <source>
        <dbReference type="ARBA" id="ARBA00023136"/>
    </source>
</evidence>
<feature type="region of interest" description="Disordered" evidence="6">
    <location>
        <begin position="1"/>
        <end position="72"/>
    </location>
</feature>
<dbReference type="EMBL" id="HBIR01053960">
    <property type="protein sequence ID" value="CAE0590426.1"/>
    <property type="molecule type" value="Transcribed_RNA"/>
</dbReference>
<proteinExistence type="predicted"/>
<keyword evidence="4 7" id="KW-1133">Transmembrane helix</keyword>
<evidence type="ECO:0000256" key="4">
    <source>
        <dbReference type="ARBA" id="ARBA00022989"/>
    </source>
</evidence>
<reference evidence="9" key="1">
    <citation type="submission" date="2021-01" db="EMBL/GenBank/DDBJ databases">
        <authorList>
            <person name="Corre E."/>
            <person name="Pelletier E."/>
            <person name="Niang G."/>
            <person name="Scheremetjew M."/>
            <person name="Finn R."/>
            <person name="Kale V."/>
            <person name="Holt S."/>
            <person name="Cochrane G."/>
            <person name="Meng A."/>
            <person name="Brown T."/>
            <person name="Cohen L."/>
        </authorList>
    </citation>
    <scope>NUCLEOTIDE SEQUENCE</scope>
    <source>
        <strain evidence="9">379</strain>
    </source>
</reference>
<evidence type="ECO:0000313" key="9">
    <source>
        <dbReference type="EMBL" id="CAE0590426.1"/>
    </source>
</evidence>
<dbReference type="PANTHER" id="PTHR10778:SF13">
    <property type="entry name" value="ADENOSINE 3'-PHOSPHO 5'-PHOSPHOSULFATE TRANSPORTER 1"/>
    <property type="match status" value="1"/>
</dbReference>
<evidence type="ECO:0000256" key="1">
    <source>
        <dbReference type="ARBA" id="ARBA00004141"/>
    </source>
</evidence>
<keyword evidence="3 7" id="KW-0812">Transmembrane</keyword>
<dbReference type="InterPro" id="IPR013657">
    <property type="entry name" value="SCL35B1-4/HUT1"/>
</dbReference>
<feature type="transmembrane region" description="Helical" evidence="7">
    <location>
        <begin position="271"/>
        <end position="289"/>
    </location>
</feature>
<keyword evidence="5 7" id="KW-0472">Membrane</keyword>
<feature type="transmembrane region" description="Helical" evidence="7">
    <location>
        <begin position="309"/>
        <end position="326"/>
    </location>
</feature>
<keyword evidence="2" id="KW-0813">Transport</keyword>
<feature type="transmembrane region" description="Helical" evidence="7">
    <location>
        <begin position="359"/>
        <end position="377"/>
    </location>
</feature>
<accession>A0A6V2X730</accession>
<dbReference type="EMBL" id="HBIR01053956">
    <property type="protein sequence ID" value="CAE0590420.1"/>
    <property type="molecule type" value="Transcribed_RNA"/>
</dbReference>
<dbReference type="AlphaFoldDB" id="A0A6V2X730"/>
<evidence type="ECO:0000256" key="7">
    <source>
        <dbReference type="SAM" id="Phobius"/>
    </source>
</evidence>
<feature type="transmembrane region" description="Helical" evidence="7">
    <location>
        <begin position="79"/>
        <end position="99"/>
    </location>
</feature>
<dbReference type="GO" id="GO:0005789">
    <property type="term" value="C:endoplasmic reticulum membrane"/>
    <property type="evidence" value="ECO:0007669"/>
    <property type="project" value="TreeGrafter"/>
</dbReference>
<comment type="subcellular location">
    <subcellularLocation>
        <location evidence="1">Membrane</location>
        <topology evidence="1">Multi-pass membrane protein</topology>
    </subcellularLocation>
</comment>
<dbReference type="Pfam" id="PF08449">
    <property type="entry name" value="UAA"/>
    <property type="match status" value="1"/>
</dbReference>
<gene>
    <name evidence="8" type="ORF">EHUX00137_LOCUS42047</name>
    <name evidence="9" type="ORF">EHUX00137_LOCUS42051</name>
</gene>
<sequence>MSEAKEISPIEQPESATIAAKDRDDSVASEMDGRDSRIAELEKAPMLDPEKGRVEKSDTSSPETPAAAKKEEKNKAADAAAFAFCFVGLQVSYLTWGFVQEKVMTKEYTTGKFPSATFCVFSNRVLAIVVAMAAMGIQHRSLKIPAPFYAFAPCSISNTLSSYGQYEALHYVSFGLQTLSKSTKVIPVMLMGKLLNKKSYKWIEYVEALMISFGVSLFSFSEKSAPGDDKTTELLGYAMIALYIGADSFTSQWQTKVYKAHPGVDQFQMMFGVNTWSILFTLAALLASGELWTTIAFLKLNPAAFMDNVTIAITSATGQLFIFYTIKRFGPVAFTIIMTTRQIFSMVISNFAFGHSLGISGWAAASVVFATLFYRVYRSQSMIDAEK</sequence>
<evidence type="ECO:0000256" key="6">
    <source>
        <dbReference type="SAM" id="MobiDB-lite"/>
    </source>
</evidence>
<protein>
    <submittedName>
        <fullName evidence="9">Uncharacterized protein</fullName>
    </submittedName>
</protein>
<feature type="transmembrane region" description="Helical" evidence="7">
    <location>
        <begin position="115"/>
        <end position="137"/>
    </location>
</feature>
<feature type="compositionally biased region" description="Basic and acidic residues" evidence="6">
    <location>
        <begin position="20"/>
        <end position="58"/>
    </location>
</feature>